<dbReference type="OrthoDB" id="9805474at2"/>
<reference evidence="3" key="1">
    <citation type="submission" date="2016-10" db="EMBL/GenBank/DDBJ databases">
        <authorList>
            <person name="Varghese N."/>
            <person name="Submissions S."/>
        </authorList>
    </citation>
    <scope>NUCLEOTIDE SEQUENCE [LARGE SCALE GENOMIC DNA]</scope>
    <source>
        <strain evidence="3">M83</strain>
    </source>
</reference>
<feature type="domain" description="GGDEF" evidence="1">
    <location>
        <begin position="392"/>
        <end position="525"/>
    </location>
</feature>
<dbReference type="InterPro" id="IPR029787">
    <property type="entry name" value="Nucleotide_cyclase"/>
</dbReference>
<dbReference type="EMBL" id="FNHZ01000001">
    <property type="protein sequence ID" value="SDM51355.1"/>
    <property type="molecule type" value="Genomic_DNA"/>
</dbReference>
<dbReference type="NCBIfam" id="TIGR00254">
    <property type="entry name" value="GGDEF"/>
    <property type="match status" value="1"/>
</dbReference>
<dbReference type="Pfam" id="PF00990">
    <property type="entry name" value="GGDEF"/>
    <property type="match status" value="1"/>
</dbReference>
<sequence length="526" mass="61370">MKELQDYNYEQGIIDQIELMDKIRFENPLKTIELACEFKKIAEKNSDINLMGYADFYIADAYLTLGEFDNAINYFNKAAREFDAVDNIYKRGGCLNSLGILYATRGEIVYSLDNFKEAASLAEKSKDDFVAALAYENYAEISDNIKDSNISMEYAMKAYKHILKCNQNPRQKTIEIIILTTLAKLYYRFGLFDDTKKKIDQIEDIVRKHPDEKLCVDFYITKLIYTNKVSSSKEEKEVCLKEAVKAYYDTEYKVDYFLYIFDFLHFLKRTDRKDILLALVEDFDESVKGMDFPYIQTRILDFKISLYDEEKDKDKLYKELIRYRRYNNSYKMLTTNSIRKYISIQNSLEDSKRANELLKEQVGIDELTGLSNRWRLSSKVEALLTRAVTEKKNYAVEMLDIDHFKQINDENGHHVGDLCLIIVATALKAIESNDIYCFRYGGDEFLIFYLGYSDEKILEMANNLRDSILEMSELRDLPYVYISQGICSGIPEKKSKVWDYSSKADTAMYSAKRGLGKHIKLVNCTE</sequence>
<dbReference type="Proteomes" id="UP000187651">
    <property type="component" value="Unassembled WGS sequence"/>
</dbReference>
<dbReference type="SUPFAM" id="SSF55073">
    <property type="entry name" value="Nucleotide cyclase"/>
    <property type="match status" value="1"/>
</dbReference>
<keyword evidence="3" id="KW-1185">Reference proteome</keyword>
<protein>
    <submittedName>
        <fullName evidence="2">Diguanylate cyclase (GGDEF) domain-containing protein</fullName>
    </submittedName>
</protein>
<dbReference type="InterPro" id="IPR050469">
    <property type="entry name" value="Diguanylate_Cyclase"/>
</dbReference>
<dbReference type="PROSITE" id="PS50887">
    <property type="entry name" value="GGDEF"/>
    <property type="match status" value="1"/>
</dbReference>
<dbReference type="PANTHER" id="PTHR45138:SF9">
    <property type="entry name" value="DIGUANYLATE CYCLASE DGCM-RELATED"/>
    <property type="match status" value="1"/>
</dbReference>
<gene>
    <name evidence="2" type="ORF">SAMN05216544_0501</name>
</gene>
<proteinExistence type="predicted"/>
<dbReference type="Gene3D" id="1.25.40.10">
    <property type="entry name" value="Tetratricopeptide repeat domain"/>
    <property type="match status" value="1"/>
</dbReference>
<dbReference type="SUPFAM" id="SSF48452">
    <property type="entry name" value="TPR-like"/>
    <property type="match status" value="1"/>
</dbReference>
<evidence type="ECO:0000313" key="3">
    <source>
        <dbReference type="Proteomes" id="UP000187651"/>
    </source>
</evidence>
<name>A0A1G9TVS8_9FIRM</name>
<evidence type="ECO:0000313" key="2">
    <source>
        <dbReference type="EMBL" id="SDM51355.1"/>
    </source>
</evidence>
<accession>A0A1G9TVS8</accession>
<dbReference type="GO" id="GO:1902201">
    <property type="term" value="P:negative regulation of bacterial-type flagellum-dependent cell motility"/>
    <property type="evidence" value="ECO:0007669"/>
    <property type="project" value="TreeGrafter"/>
</dbReference>
<organism evidence="2 3">
    <name type="scientific">Lachnospira pectinoschiza</name>
    <dbReference type="NCBI Taxonomy" id="28052"/>
    <lineage>
        <taxon>Bacteria</taxon>
        <taxon>Bacillati</taxon>
        <taxon>Bacillota</taxon>
        <taxon>Clostridia</taxon>
        <taxon>Lachnospirales</taxon>
        <taxon>Lachnospiraceae</taxon>
        <taxon>Lachnospira</taxon>
    </lineage>
</organism>
<evidence type="ECO:0000259" key="1">
    <source>
        <dbReference type="PROSITE" id="PS50887"/>
    </source>
</evidence>
<dbReference type="GO" id="GO:0052621">
    <property type="term" value="F:diguanylate cyclase activity"/>
    <property type="evidence" value="ECO:0007669"/>
    <property type="project" value="TreeGrafter"/>
</dbReference>
<dbReference type="PANTHER" id="PTHR45138">
    <property type="entry name" value="REGULATORY COMPONENTS OF SENSORY TRANSDUCTION SYSTEM"/>
    <property type="match status" value="1"/>
</dbReference>
<dbReference type="GO" id="GO:0043709">
    <property type="term" value="P:cell adhesion involved in single-species biofilm formation"/>
    <property type="evidence" value="ECO:0007669"/>
    <property type="project" value="TreeGrafter"/>
</dbReference>
<dbReference type="CDD" id="cd01949">
    <property type="entry name" value="GGDEF"/>
    <property type="match status" value="1"/>
</dbReference>
<dbReference type="InterPro" id="IPR000160">
    <property type="entry name" value="GGDEF_dom"/>
</dbReference>
<dbReference type="SMART" id="SM00267">
    <property type="entry name" value="GGDEF"/>
    <property type="match status" value="1"/>
</dbReference>
<dbReference type="RefSeq" id="WP_074520764.1">
    <property type="nucleotide sequence ID" value="NZ_FNHZ01000001.1"/>
</dbReference>
<dbReference type="GO" id="GO:0005886">
    <property type="term" value="C:plasma membrane"/>
    <property type="evidence" value="ECO:0007669"/>
    <property type="project" value="TreeGrafter"/>
</dbReference>
<dbReference type="InterPro" id="IPR011990">
    <property type="entry name" value="TPR-like_helical_dom_sf"/>
</dbReference>
<dbReference type="InterPro" id="IPR043128">
    <property type="entry name" value="Rev_trsase/Diguanyl_cyclase"/>
</dbReference>
<dbReference type="Gene3D" id="3.30.70.270">
    <property type="match status" value="1"/>
</dbReference>
<dbReference type="AlphaFoldDB" id="A0A1G9TVS8"/>